<sequence length="105" mass="12104">MAKYDWKVLDLEADGELITKVHYHVSASDDQNTVETEGYWEFTNPVLNIPFKDVLPIDVTQWIEIDSTKDGVNPIKLRLDEQLEALSNIKAVQAPWVKNTFKPKF</sequence>
<gene>
    <name evidence="2" type="ORF">UFOVP194_45</name>
</gene>
<dbReference type="InterPro" id="IPR057696">
    <property type="entry name" value="DUF7936"/>
</dbReference>
<evidence type="ECO:0000259" key="1">
    <source>
        <dbReference type="Pfam" id="PF25590"/>
    </source>
</evidence>
<accession>A0A6J7WIR7</accession>
<reference evidence="2" key="1">
    <citation type="submission" date="2020-05" db="EMBL/GenBank/DDBJ databases">
        <authorList>
            <person name="Chiriac C."/>
            <person name="Salcher M."/>
            <person name="Ghai R."/>
            <person name="Kavagutti S V."/>
        </authorList>
    </citation>
    <scope>NUCLEOTIDE SEQUENCE</scope>
</reference>
<protein>
    <recommendedName>
        <fullName evidence="1">DUF7936 domain-containing protein</fullName>
    </recommendedName>
</protein>
<organism evidence="2">
    <name type="scientific">uncultured Caudovirales phage</name>
    <dbReference type="NCBI Taxonomy" id="2100421"/>
    <lineage>
        <taxon>Viruses</taxon>
        <taxon>Duplodnaviria</taxon>
        <taxon>Heunggongvirae</taxon>
        <taxon>Uroviricota</taxon>
        <taxon>Caudoviricetes</taxon>
        <taxon>Peduoviridae</taxon>
        <taxon>Maltschvirus</taxon>
        <taxon>Maltschvirus maltsch</taxon>
    </lineage>
</organism>
<name>A0A6J7WIR7_9CAUD</name>
<feature type="domain" description="DUF7936" evidence="1">
    <location>
        <begin position="1"/>
        <end position="96"/>
    </location>
</feature>
<proteinExistence type="predicted"/>
<dbReference type="EMBL" id="LR798238">
    <property type="protein sequence ID" value="CAB5212716.1"/>
    <property type="molecule type" value="Genomic_DNA"/>
</dbReference>
<dbReference type="Pfam" id="PF25590">
    <property type="entry name" value="DUF7936"/>
    <property type="match status" value="1"/>
</dbReference>
<evidence type="ECO:0000313" key="2">
    <source>
        <dbReference type="EMBL" id="CAB5212716.1"/>
    </source>
</evidence>